<evidence type="ECO:0000313" key="2">
    <source>
        <dbReference type="EMBL" id="MBO1363762.1"/>
    </source>
</evidence>
<evidence type="ECO:0000259" key="1">
    <source>
        <dbReference type="Pfam" id="PF22548"/>
    </source>
</evidence>
<name>A0ABS3M6F4_9BACT</name>
<dbReference type="Proteomes" id="UP000664265">
    <property type="component" value="Unassembled WGS sequence"/>
</dbReference>
<protein>
    <recommendedName>
        <fullName evidence="1">TOTE conflict system primase domain-containing protein</fullName>
    </recommendedName>
</protein>
<keyword evidence="3" id="KW-1185">Reference proteome</keyword>
<comment type="caution">
    <text evidence="2">The sequence shown here is derived from an EMBL/GenBank/DDBJ whole genome shotgun (WGS) entry which is preliminary data.</text>
</comment>
<dbReference type="RefSeq" id="WP_107581331.1">
    <property type="nucleotide sequence ID" value="NZ_JAERMS010000025.1"/>
</dbReference>
<dbReference type="InterPro" id="IPR054347">
    <property type="entry name" value="TOTE_primase"/>
</dbReference>
<sequence>MINEEQYHQILQRCETLQKENDELKALLRVHGIEYTLKKDEAVDSLYSPIIFPSIRLTLDDKVKLFRSLFKGREDVYAKRWQSRTTWKDGYQPVCN</sequence>
<feature type="domain" description="TOTE conflict system primase" evidence="1">
    <location>
        <begin position="61"/>
        <end position="96"/>
    </location>
</feature>
<dbReference type="Pfam" id="PF22548">
    <property type="entry name" value="AEP-TOTE"/>
    <property type="match status" value="1"/>
</dbReference>
<reference evidence="2 3" key="1">
    <citation type="submission" date="2021-01" db="EMBL/GenBank/DDBJ databases">
        <title>Prevotella A2931 sp. nov.</title>
        <authorList>
            <person name="Buhl M."/>
            <person name="Oberhettinger P."/>
        </authorList>
    </citation>
    <scope>NUCLEOTIDE SEQUENCE [LARGE SCALE GENOMIC DNA]</scope>
    <source>
        <strain evidence="2 3">A2931</strain>
    </source>
</reference>
<dbReference type="EMBL" id="JAERMS010000025">
    <property type="protein sequence ID" value="MBO1363762.1"/>
    <property type="molecule type" value="Genomic_DNA"/>
</dbReference>
<organism evidence="2 3">
    <name type="scientific">Prevotella illustrans</name>
    <dbReference type="NCBI Taxonomy" id="2800387"/>
    <lineage>
        <taxon>Bacteria</taxon>
        <taxon>Pseudomonadati</taxon>
        <taxon>Bacteroidota</taxon>
        <taxon>Bacteroidia</taxon>
        <taxon>Bacteroidales</taxon>
        <taxon>Prevotellaceae</taxon>
        <taxon>Prevotella</taxon>
    </lineage>
</organism>
<gene>
    <name evidence="2" type="ORF">JHU38_08275</name>
</gene>
<evidence type="ECO:0000313" key="3">
    <source>
        <dbReference type="Proteomes" id="UP000664265"/>
    </source>
</evidence>
<accession>A0ABS3M6F4</accession>
<proteinExistence type="predicted"/>